<feature type="signal peptide" evidence="1">
    <location>
        <begin position="1"/>
        <end position="23"/>
    </location>
</feature>
<accession>A0A208ZUL2</accession>
<dbReference type="AlphaFoldDB" id="A0A208ZUL2"/>
<gene>
    <name evidence="2" type="ORF">CBW57_18595</name>
</gene>
<sequence>MTKTIRAGLLLAGMTLFSATTQAVLLDQQWGKWYGNISGMEFEINTPNAAGEVLTLTCTSGKLAVAYSVPTKDYRVSSQTGLAEPGLNINGTNHPLDETAFTALKAAGEKGVIKITSMNSAISKKFSAKGLGDALADSTWQDCISH</sequence>
<organism evidence="2 3">
    <name type="scientific">Yersinia intermedia</name>
    <dbReference type="NCBI Taxonomy" id="631"/>
    <lineage>
        <taxon>Bacteria</taxon>
        <taxon>Pseudomonadati</taxon>
        <taxon>Pseudomonadota</taxon>
        <taxon>Gammaproteobacteria</taxon>
        <taxon>Enterobacterales</taxon>
        <taxon>Yersiniaceae</taxon>
        <taxon>Yersinia</taxon>
    </lineage>
</organism>
<evidence type="ECO:0000313" key="2">
    <source>
        <dbReference type="EMBL" id="OVZ84063.1"/>
    </source>
</evidence>
<keyword evidence="1" id="KW-0732">Signal</keyword>
<dbReference type="EMBL" id="NHOI01000031">
    <property type="protein sequence ID" value="OVZ84063.1"/>
    <property type="molecule type" value="Genomic_DNA"/>
</dbReference>
<evidence type="ECO:0000313" key="3">
    <source>
        <dbReference type="Proteomes" id="UP000196440"/>
    </source>
</evidence>
<dbReference type="RefSeq" id="WP_050129328.1">
    <property type="nucleotide sequence ID" value="NZ_NHOI01000031.1"/>
</dbReference>
<protein>
    <submittedName>
        <fullName evidence="2">Uncharacterized protein</fullName>
    </submittedName>
</protein>
<reference evidence="2 3" key="1">
    <citation type="submission" date="2017-05" db="EMBL/GenBank/DDBJ databases">
        <title>Whole genome sequencing of Yersinia kristensenii.</title>
        <authorList>
            <person name="Campioni F."/>
        </authorList>
    </citation>
    <scope>NUCLEOTIDE SEQUENCE [LARGE SCALE GENOMIC DNA]</scope>
    <source>
        <strain evidence="2 3">CFSAN060536</strain>
    </source>
</reference>
<proteinExistence type="predicted"/>
<evidence type="ECO:0000256" key="1">
    <source>
        <dbReference type="SAM" id="SignalP"/>
    </source>
</evidence>
<feature type="chain" id="PRO_5011573602" evidence="1">
    <location>
        <begin position="24"/>
        <end position="146"/>
    </location>
</feature>
<name>A0A208ZUL2_YERIN</name>
<comment type="caution">
    <text evidence="2">The sequence shown here is derived from an EMBL/GenBank/DDBJ whole genome shotgun (WGS) entry which is preliminary data.</text>
</comment>
<dbReference type="Proteomes" id="UP000196440">
    <property type="component" value="Unassembled WGS sequence"/>
</dbReference>